<evidence type="ECO:0000256" key="1">
    <source>
        <dbReference type="ARBA" id="ARBA00022679"/>
    </source>
</evidence>
<name>X0UN68_9ZZZZ</name>
<evidence type="ECO:0000313" key="3">
    <source>
        <dbReference type="EMBL" id="GAG07100.1"/>
    </source>
</evidence>
<feature type="transmembrane region" description="Helical" evidence="2">
    <location>
        <begin position="172"/>
        <end position="199"/>
    </location>
</feature>
<reference evidence="3" key="1">
    <citation type="journal article" date="2014" name="Front. Microbiol.">
        <title>High frequency of phylogenetically diverse reductive dehalogenase-homologous genes in deep subseafloor sedimentary metagenomes.</title>
        <authorList>
            <person name="Kawai M."/>
            <person name="Futagami T."/>
            <person name="Toyoda A."/>
            <person name="Takaki Y."/>
            <person name="Nishi S."/>
            <person name="Hori S."/>
            <person name="Arai W."/>
            <person name="Tsubouchi T."/>
            <person name="Morono Y."/>
            <person name="Uchiyama I."/>
            <person name="Ito T."/>
            <person name="Fujiyama A."/>
            <person name="Inagaki F."/>
            <person name="Takami H."/>
        </authorList>
    </citation>
    <scope>NUCLEOTIDE SEQUENCE</scope>
    <source>
        <strain evidence="3">Expedition CK06-06</strain>
    </source>
</reference>
<dbReference type="Pfam" id="PF01066">
    <property type="entry name" value="CDP-OH_P_transf"/>
    <property type="match status" value="1"/>
</dbReference>
<evidence type="ECO:0000256" key="2">
    <source>
        <dbReference type="SAM" id="Phobius"/>
    </source>
</evidence>
<dbReference type="GO" id="GO:0016780">
    <property type="term" value="F:phosphotransferase activity, for other substituted phosphate groups"/>
    <property type="evidence" value="ECO:0007669"/>
    <property type="project" value="InterPro"/>
</dbReference>
<dbReference type="InterPro" id="IPR000462">
    <property type="entry name" value="CDP-OH_P_trans"/>
</dbReference>
<sequence>DGRIARMTGQTSEFGAQLDSLCDAVTFGVAPAILMLRTVQAELFPFVGEVDILPKAAVLGRAVWFIAAVYASCAILRLARFNVENTPDLSAHLEFKGMPSPAAAMTVSSLVLLHAHLPTFTEGWRSAGWLSQTVIWAIPVVTLASALLMVSQVRFPHLANKYLHGRKSFGHLVCMAIITVATVVYFRFALVTISMLFLFSGPVGLLWARKRAALRDEVAADDADHD</sequence>
<keyword evidence="1" id="KW-0808">Transferase</keyword>
<comment type="caution">
    <text evidence="3">The sequence shown here is derived from an EMBL/GenBank/DDBJ whole genome shotgun (WGS) entry which is preliminary data.</text>
</comment>
<feature type="transmembrane region" description="Helical" evidence="2">
    <location>
        <begin position="129"/>
        <end position="151"/>
    </location>
</feature>
<organism evidence="3">
    <name type="scientific">marine sediment metagenome</name>
    <dbReference type="NCBI Taxonomy" id="412755"/>
    <lineage>
        <taxon>unclassified sequences</taxon>
        <taxon>metagenomes</taxon>
        <taxon>ecological metagenomes</taxon>
    </lineage>
</organism>
<feature type="transmembrane region" description="Helical" evidence="2">
    <location>
        <begin position="59"/>
        <end position="79"/>
    </location>
</feature>
<dbReference type="EMBL" id="BARS01029666">
    <property type="protein sequence ID" value="GAG07100.1"/>
    <property type="molecule type" value="Genomic_DNA"/>
</dbReference>
<proteinExistence type="predicted"/>
<evidence type="ECO:0008006" key="4">
    <source>
        <dbReference type="Google" id="ProtNLM"/>
    </source>
</evidence>
<dbReference type="AlphaFoldDB" id="X0UN68"/>
<dbReference type="InterPro" id="IPR048254">
    <property type="entry name" value="CDP_ALCOHOL_P_TRANSF_CS"/>
</dbReference>
<keyword evidence="2" id="KW-1133">Transmembrane helix</keyword>
<dbReference type="GO" id="GO:0016020">
    <property type="term" value="C:membrane"/>
    <property type="evidence" value="ECO:0007669"/>
    <property type="project" value="InterPro"/>
</dbReference>
<dbReference type="InterPro" id="IPR043130">
    <property type="entry name" value="CDP-OH_PTrfase_TM_dom"/>
</dbReference>
<feature type="non-terminal residue" evidence="3">
    <location>
        <position position="1"/>
    </location>
</feature>
<dbReference type="Gene3D" id="1.20.120.1760">
    <property type="match status" value="1"/>
</dbReference>
<keyword evidence="2" id="KW-0472">Membrane</keyword>
<accession>X0UN68</accession>
<dbReference type="GO" id="GO:0008654">
    <property type="term" value="P:phospholipid biosynthetic process"/>
    <property type="evidence" value="ECO:0007669"/>
    <property type="project" value="InterPro"/>
</dbReference>
<dbReference type="PROSITE" id="PS00379">
    <property type="entry name" value="CDP_ALCOHOL_P_TRANSF"/>
    <property type="match status" value="1"/>
</dbReference>
<gene>
    <name evidence="3" type="ORF">S01H1_46332</name>
</gene>
<keyword evidence="2" id="KW-0812">Transmembrane</keyword>
<protein>
    <recommendedName>
        <fullName evidence="4">CDP-diacylglycerol--serine O-phosphatidyltransferase</fullName>
    </recommendedName>
</protein>